<evidence type="ECO:0000313" key="2">
    <source>
        <dbReference type="WBParaSite" id="nRc.2.0.1.t42905-RA"/>
    </source>
</evidence>
<accession>A0A915KVT0</accession>
<name>A0A915KVT0_ROMCU</name>
<sequence length="109" mass="11723">MMPKTTGKVSVVASYRQMEGTPAPPAHFITQGLLPRIPTDSVLEVVGQLELMNLLDSSSVTVWSMDLATKYPHLPWALLNKPFEVEVLTAADVVLSAPVALQILGPDVA</sequence>
<reference evidence="2" key="1">
    <citation type="submission" date="2022-11" db="UniProtKB">
        <authorList>
            <consortium name="WormBaseParasite"/>
        </authorList>
    </citation>
    <scope>IDENTIFICATION</scope>
</reference>
<organism evidence="1 2">
    <name type="scientific">Romanomermis culicivorax</name>
    <name type="common">Nematode worm</name>
    <dbReference type="NCBI Taxonomy" id="13658"/>
    <lineage>
        <taxon>Eukaryota</taxon>
        <taxon>Metazoa</taxon>
        <taxon>Ecdysozoa</taxon>
        <taxon>Nematoda</taxon>
        <taxon>Enoplea</taxon>
        <taxon>Dorylaimia</taxon>
        <taxon>Mermithida</taxon>
        <taxon>Mermithoidea</taxon>
        <taxon>Mermithidae</taxon>
        <taxon>Romanomermis</taxon>
    </lineage>
</organism>
<dbReference type="Proteomes" id="UP000887565">
    <property type="component" value="Unplaced"/>
</dbReference>
<protein>
    <submittedName>
        <fullName evidence="2">Uncharacterized protein</fullName>
    </submittedName>
</protein>
<proteinExistence type="predicted"/>
<keyword evidence="1" id="KW-1185">Reference proteome</keyword>
<dbReference type="AlphaFoldDB" id="A0A915KVT0"/>
<evidence type="ECO:0000313" key="1">
    <source>
        <dbReference type="Proteomes" id="UP000887565"/>
    </source>
</evidence>
<dbReference type="WBParaSite" id="nRc.2.0.1.t42905-RA">
    <property type="protein sequence ID" value="nRc.2.0.1.t42905-RA"/>
    <property type="gene ID" value="nRc.2.0.1.g42905"/>
</dbReference>